<reference evidence="1" key="1">
    <citation type="journal article" date="2023" name="Mol. Phylogenet. Evol.">
        <title>Genome-scale phylogeny and comparative genomics of the fungal order Sordariales.</title>
        <authorList>
            <person name="Hensen N."/>
            <person name="Bonometti L."/>
            <person name="Westerberg I."/>
            <person name="Brannstrom I.O."/>
            <person name="Guillou S."/>
            <person name="Cros-Aarteil S."/>
            <person name="Calhoun S."/>
            <person name="Haridas S."/>
            <person name="Kuo A."/>
            <person name="Mondo S."/>
            <person name="Pangilinan J."/>
            <person name="Riley R."/>
            <person name="LaButti K."/>
            <person name="Andreopoulos B."/>
            <person name="Lipzen A."/>
            <person name="Chen C."/>
            <person name="Yan M."/>
            <person name="Daum C."/>
            <person name="Ng V."/>
            <person name="Clum A."/>
            <person name="Steindorff A."/>
            <person name="Ohm R.A."/>
            <person name="Martin F."/>
            <person name="Silar P."/>
            <person name="Natvig D.O."/>
            <person name="Lalanne C."/>
            <person name="Gautier V."/>
            <person name="Ament-Velasquez S.L."/>
            <person name="Kruys A."/>
            <person name="Hutchinson M.I."/>
            <person name="Powell A.J."/>
            <person name="Barry K."/>
            <person name="Miller A.N."/>
            <person name="Grigoriev I.V."/>
            <person name="Debuchy R."/>
            <person name="Gladieux P."/>
            <person name="Hiltunen Thoren M."/>
            <person name="Johannesson H."/>
        </authorList>
    </citation>
    <scope>NUCLEOTIDE SEQUENCE</scope>
    <source>
        <strain evidence="1">CBS 955.72</strain>
    </source>
</reference>
<evidence type="ECO:0000313" key="1">
    <source>
        <dbReference type="EMBL" id="KAK3364514.1"/>
    </source>
</evidence>
<comment type="caution">
    <text evidence="1">The sequence shown here is derived from an EMBL/GenBank/DDBJ whole genome shotgun (WGS) entry which is preliminary data.</text>
</comment>
<gene>
    <name evidence="1" type="ORF">B0T25DRAFT_530413</name>
</gene>
<organism evidence="1 2">
    <name type="scientific">Lasiosphaeria hispida</name>
    <dbReference type="NCBI Taxonomy" id="260671"/>
    <lineage>
        <taxon>Eukaryota</taxon>
        <taxon>Fungi</taxon>
        <taxon>Dikarya</taxon>
        <taxon>Ascomycota</taxon>
        <taxon>Pezizomycotina</taxon>
        <taxon>Sordariomycetes</taxon>
        <taxon>Sordariomycetidae</taxon>
        <taxon>Sordariales</taxon>
        <taxon>Lasiosphaeriaceae</taxon>
        <taxon>Lasiosphaeria</taxon>
    </lineage>
</organism>
<dbReference type="Proteomes" id="UP001275084">
    <property type="component" value="Unassembled WGS sequence"/>
</dbReference>
<keyword evidence="2" id="KW-1185">Reference proteome</keyword>
<name>A0AAJ0HXP9_9PEZI</name>
<sequence length="451" mass="49984">MIQTESPYFQPSPPPPAPFKAVVGKFPGDPTYSCPTGEFSSCDESWAVIVEGCQNIHIGGAGTYSWFSTYSQDYIDIHSCQKMLVYLEDEKVRFQHINFIGARYIFLASNGTGTVTGGVLSYSNMHSPIHSGLRSIFDVVSQGKAPVTIPHVTKPDDKCPGIGQDAELRGHGAGRVLLHRFPRFHHHFDLEWLLHYDCESHTVKVECVNLVGMTARHLKLVRRSPRQSASELVRYESYDGFTVDDNDEANYSLEGIDKTFVVRASTHSGGTTRPMCIIFDLAGMGDVLQAIHCRFNKFRRALVARKRGHLGHLGVAAFIGGFLIDPVVVSAKLRAARVDAQLLPRLRVLVAIFVQQEQSTAFAVVMVHKVVRRLLSQFGRRIRESRAAVVEAHQMMASPGLSAMNALVSLMMSLRLIPVLLNGALAFSSTRCAAQNPRPMTFTMRMSKNQP</sequence>
<dbReference type="InterPro" id="IPR012334">
    <property type="entry name" value="Pectin_lyas_fold"/>
</dbReference>
<evidence type="ECO:0000313" key="2">
    <source>
        <dbReference type="Proteomes" id="UP001275084"/>
    </source>
</evidence>
<dbReference type="Gene3D" id="2.160.20.10">
    <property type="entry name" value="Single-stranded right-handed beta-helix, Pectin lyase-like"/>
    <property type="match status" value="1"/>
</dbReference>
<proteinExistence type="predicted"/>
<dbReference type="EMBL" id="JAUIQD010000001">
    <property type="protein sequence ID" value="KAK3364514.1"/>
    <property type="molecule type" value="Genomic_DNA"/>
</dbReference>
<dbReference type="AlphaFoldDB" id="A0AAJ0HXP9"/>
<accession>A0AAJ0HXP9</accession>
<reference evidence="1" key="2">
    <citation type="submission" date="2023-06" db="EMBL/GenBank/DDBJ databases">
        <authorList>
            <consortium name="Lawrence Berkeley National Laboratory"/>
            <person name="Haridas S."/>
            <person name="Hensen N."/>
            <person name="Bonometti L."/>
            <person name="Westerberg I."/>
            <person name="Brannstrom I.O."/>
            <person name="Guillou S."/>
            <person name="Cros-Aarteil S."/>
            <person name="Calhoun S."/>
            <person name="Kuo A."/>
            <person name="Mondo S."/>
            <person name="Pangilinan J."/>
            <person name="Riley R."/>
            <person name="Labutti K."/>
            <person name="Andreopoulos B."/>
            <person name="Lipzen A."/>
            <person name="Chen C."/>
            <person name="Yanf M."/>
            <person name="Daum C."/>
            <person name="Ng V."/>
            <person name="Clum A."/>
            <person name="Steindorff A."/>
            <person name="Ohm R."/>
            <person name="Martin F."/>
            <person name="Silar P."/>
            <person name="Natvig D."/>
            <person name="Lalanne C."/>
            <person name="Gautier V."/>
            <person name="Ament-Velasquez S.L."/>
            <person name="Kruys A."/>
            <person name="Hutchinson M.I."/>
            <person name="Powell A.J."/>
            <person name="Barry K."/>
            <person name="Miller A.N."/>
            <person name="Grigoriev I.V."/>
            <person name="Debuchy R."/>
            <person name="Gladieux P."/>
            <person name="Thoren M.H."/>
            <person name="Johannesson H."/>
        </authorList>
    </citation>
    <scope>NUCLEOTIDE SEQUENCE</scope>
    <source>
        <strain evidence="1">CBS 955.72</strain>
    </source>
</reference>
<protein>
    <submittedName>
        <fullName evidence="1">Uncharacterized protein</fullName>
    </submittedName>
</protein>